<dbReference type="InterPro" id="IPR014985">
    <property type="entry name" value="WbqC"/>
</dbReference>
<dbReference type="RefSeq" id="WP_245776954.1">
    <property type="nucleotide sequence ID" value="NZ_FPJE01000001.1"/>
</dbReference>
<accession>A0A1K1LNX8</accession>
<evidence type="ECO:0000313" key="2">
    <source>
        <dbReference type="Proteomes" id="UP000182248"/>
    </source>
</evidence>
<sequence length="204" mass="24336">MHPTYFPSVMHMVGIVNHRVTLEMHDNFQKQTYRNRMYVYGPGGKQLLSIPVKHSKTEDHQKYRDIRIEHDFNWRKQHWKTLETAYRTSPFFEFYEDDLAPIFEKKTVFLMDLNLETMTFLCDVLQIDPEYDKTSSYTKTISGRKDYRFMVDAKEEPAYELAPYTQVFAEKHGFISNLSMLDLLFNEGPNTLNYLEQQKLSGLY</sequence>
<dbReference type="Proteomes" id="UP000182248">
    <property type="component" value="Unassembled WGS sequence"/>
</dbReference>
<dbReference type="AlphaFoldDB" id="A0A1K1LNX8"/>
<reference evidence="1 2" key="1">
    <citation type="submission" date="2016-11" db="EMBL/GenBank/DDBJ databases">
        <authorList>
            <person name="Jaros S."/>
            <person name="Januszkiewicz K."/>
            <person name="Wedrychowicz H."/>
        </authorList>
    </citation>
    <scope>NUCLEOTIDE SEQUENCE [LARGE SCALE GENOMIC DNA]</scope>
    <source>
        <strain evidence="1 2">CGMCC 1.12145</strain>
    </source>
</reference>
<name>A0A1K1LNX8_9FLAO</name>
<protein>
    <submittedName>
        <fullName evidence="1">WbqC-like protein family protein</fullName>
    </submittedName>
</protein>
<dbReference type="STRING" id="1150368.SAMN02927921_00134"/>
<organism evidence="1 2">
    <name type="scientific">Sinomicrobium oceani</name>
    <dbReference type="NCBI Taxonomy" id="1150368"/>
    <lineage>
        <taxon>Bacteria</taxon>
        <taxon>Pseudomonadati</taxon>
        <taxon>Bacteroidota</taxon>
        <taxon>Flavobacteriia</taxon>
        <taxon>Flavobacteriales</taxon>
        <taxon>Flavobacteriaceae</taxon>
        <taxon>Sinomicrobium</taxon>
    </lineage>
</organism>
<dbReference type="EMBL" id="FPJE01000001">
    <property type="protein sequence ID" value="SFW12613.1"/>
    <property type="molecule type" value="Genomic_DNA"/>
</dbReference>
<gene>
    <name evidence="1" type="ORF">SAMN02927921_00134</name>
</gene>
<keyword evidence="2" id="KW-1185">Reference proteome</keyword>
<proteinExistence type="predicted"/>
<evidence type="ECO:0000313" key="1">
    <source>
        <dbReference type="EMBL" id="SFW12613.1"/>
    </source>
</evidence>
<dbReference type="Pfam" id="PF08889">
    <property type="entry name" value="WbqC"/>
    <property type="match status" value="1"/>
</dbReference>